<dbReference type="InterPro" id="IPR012340">
    <property type="entry name" value="NA-bd_OB-fold"/>
</dbReference>
<dbReference type="Proteomes" id="UP001597297">
    <property type="component" value="Unassembled WGS sequence"/>
</dbReference>
<dbReference type="Pfam" id="PF01176">
    <property type="entry name" value="eIF-1a"/>
    <property type="match status" value="1"/>
</dbReference>
<feature type="domain" description="S1-like" evidence="2">
    <location>
        <begin position="26"/>
        <end position="74"/>
    </location>
</feature>
<dbReference type="Gene3D" id="2.40.50.140">
    <property type="entry name" value="Nucleic acid-binding proteins"/>
    <property type="match status" value="1"/>
</dbReference>
<evidence type="ECO:0000259" key="2">
    <source>
        <dbReference type="PROSITE" id="PS50832"/>
    </source>
</evidence>
<keyword evidence="4" id="KW-1185">Reference proteome</keyword>
<keyword evidence="1" id="KW-0648">Protein biosynthesis</keyword>
<reference evidence="4" key="1">
    <citation type="journal article" date="2019" name="Int. J. Syst. Evol. Microbiol.">
        <title>The Global Catalogue of Microorganisms (GCM) 10K type strain sequencing project: providing services to taxonomists for standard genome sequencing and annotation.</title>
        <authorList>
            <consortium name="The Broad Institute Genomics Platform"/>
            <consortium name="The Broad Institute Genome Sequencing Center for Infectious Disease"/>
            <person name="Wu L."/>
            <person name="Ma J."/>
        </authorList>
    </citation>
    <scope>NUCLEOTIDE SEQUENCE [LARGE SCALE GENOMIC DNA]</scope>
    <source>
        <strain evidence="4">JCM 16545</strain>
    </source>
</reference>
<name>A0ABW5E0E3_9BACT</name>
<keyword evidence="1 3" id="KW-0396">Initiation factor</keyword>
<dbReference type="PROSITE" id="PS50832">
    <property type="entry name" value="S1_IF1_TYPE"/>
    <property type="match status" value="1"/>
</dbReference>
<comment type="caution">
    <text evidence="3">The sequence shown here is derived from an EMBL/GenBank/DDBJ whole genome shotgun (WGS) entry which is preliminary data.</text>
</comment>
<dbReference type="EMBL" id="JBHUJC010000018">
    <property type="protein sequence ID" value="MFD2275978.1"/>
    <property type="molecule type" value="Genomic_DNA"/>
</dbReference>
<evidence type="ECO:0000256" key="1">
    <source>
        <dbReference type="PROSITE-ProRule" id="PRU00181"/>
    </source>
</evidence>
<dbReference type="InterPro" id="IPR006196">
    <property type="entry name" value="RNA-binding_domain_S1_IF1"/>
</dbReference>
<sequence length="76" mass="8559">MATKDIPIRTSATIKEKREDGKTFIVTLPNGKTALGHSQLKHKEYRDSLEIGDQVTVEMTPFDFEKARIIPTPTTD</sequence>
<organism evidence="3 4">
    <name type="scientific">Rubritalea spongiae</name>
    <dbReference type="NCBI Taxonomy" id="430797"/>
    <lineage>
        <taxon>Bacteria</taxon>
        <taxon>Pseudomonadati</taxon>
        <taxon>Verrucomicrobiota</taxon>
        <taxon>Verrucomicrobiia</taxon>
        <taxon>Verrucomicrobiales</taxon>
        <taxon>Rubritaleaceae</taxon>
        <taxon>Rubritalea</taxon>
    </lineage>
</organism>
<dbReference type="SUPFAM" id="SSF50249">
    <property type="entry name" value="Nucleic acid-binding proteins"/>
    <property type="match status" value="1"/>
</dbReference>
<evidence type="ECO:0000313" key="3">
    <source>
        <dbReference type="EMBL" id="MFD2275978.1"/>
    </source>
</evidence>
<evidence type="ECO:0000313" key="4">
    <source>
        <dbReference type="Proteomes" id="UP001597297"/>
    </source>
</evidence>
<proteinExistence type="predicted"/>
<dbReference type="RefSeq" id="WP_377095511.1">
    <property type="nucleotide sequence ID" value="NZ_JBHSJM010000001.1"/>
</dbReference>
<protein>
    <submittedName>
        <fullName evidence="3">Translation initiation factor IF-1</fullName>
    </submittedName>
</protein>
<gene>
    <name evidence="3" type="primary">infA</name>
    <name evidence="3" type="ORF">ACFSQZ_05825</name>
</gene>
<accession>A0ABW5E0E3</accession>
<dbReference type="GO" id="GO:0003743">
    <property type="term" value="F:translation initiation factor activity"/>
    <property type="evidence" value="ECO:0007669"/>
    <property type="project" value="UniProtKB-KW"/>
</dbReference>